<dbReference type="eggNOG" id="KOG4585">
    <property type="taxonomic scope" value="Eukaryota"/>
</dbReference>
<dbReference type="Gramene" id="ONI05715">
    <property type="protein sequence ID" value="ONI05715"/>
    <property type="gene ID" value="PRUPE_5G020800"/>
</dbReference>
<reference evidence="3" key="2">
    <citation type="submission" date="2016-12" db="EMBL/GenBank/DDBJ databases">
        <title>WGS assembly of Prunus persica.</title>
        <authorList>
            <person name="Verde I."/>
            <person name="Jenkins J."/>
            <person name="Dondini L."/>
            <person name="Micali S."/>
            <person name="Pagliarani G."/>
            <person name="Vendramin E."/>
            <person name="Paris R."/>
            <person name="Aramini V."/>
            <person name="Gazza L."/>
            <person name="Rossini L."/>
            <person name="Bassi D."/>
            <person name="Troggio M."/>
            <person name="Shu S."/>
            <person name="Grimwood J.H."/>
            <person name="Tartarini S."/>
            <person name="Dettori M.T."/>
            <person name="Schmutz J."/>
        </authorList>
    </citation>
    <scope>NUCLEOTIDE SEQUENCE</scope>
</reference>
<evidence type="ECO:0000313" key="3">
    <source>
        <dbReference type="EMBL" id="ONI05715.1"/>
    </source>
</evidence>
<feature type="domain" description="Myb/SANT-like" evidence="2">
    <location>
        <begin position="14"/>
        <end position="108"/>
    </location>
</feature>
<dbReference type="EMBL" id="CM007655">
    <property type="protein sequence ID" value="ONI05715.1"/>
    <property type="molecule type" value="Genomic_DNA"/>
</dbReference>
<feature type="compositionally biased region" description="Basic and acidic residues" evidence="1">
    <location>
        <begin position="192"/>
        <end position="204"/>
    </location>
</feature>
<dbReference type="OrthoDB" id="1676438at2759"/>
<keyword evidence="4" id="KW-1185">Reference proteome</keyword>
<accession>A0A251P5T6</accession>
<dbReference type="EMBL" id="CM007655">
    <property type="protein sequence ID" value="ONI05717.1"/>
    <property type="molecule type" value="Genomic_DNA"/>
</dbReference>
<dbReference type="EMBL" id="CM007655">
    <property type="protein sequence ID" value="ONI05716.1"/>
    <property type="molecule type" value="Genomic_DNA"/>
</dbReference>
<dbReference type="Pfam" id="PF12776">
    <property type="entry name" value="Myb_DNA-bind_3"/>
    <property type="match status" value="1"/>
</dbReference>
<dbReference type="STRING" id="3760.A0A251P5T6"/>
<gene>
    <name evidence="3" type="ORF">PRUPE_5G020800</name>
</gene>
<organism evidence="3 4">
    <name type="scientific">Prunus persica</name>
    <name type="common">Peach</name>
    <name type="synonym">Amygdalus persica</name>
    <dbReference type="NCBI Taxonomy" id="3760"/>
    <lineage>
        <taxon>Eukaryota</taxon>
        <taxon>Viridiplantae</taxon>
        <taxon>Streptophyta</taxon>
        <taxon>Embryophyta</taxon>
        <taxon>Tracheophyta</taxon>
        <taxon>Spermatophyta</taxon>
        <taxon>Magnoliopsida</taxon>
        <taxon>eudicotyledons</taxon>
        <taxon>Gunneridae</taxon>
        <taxon>Pentapetalae</taxon>
        <taxon>rosids</taxon>
        <taxon>fabids</taxon>
        <taxon>Rosales</taxon>
        <taxon>Rosaceae</taxon>
        <taxon>Amygdaloideae</taxon>
        <taxon>Amygdaleae</taxon>
        <taxon>Prunus</taxon>
    </lineage>
</organism>
<dbReference type="InterPro" id="IPR024752">
    <property type="entry name" value="Myb/SANT-like_dom"/>
</dbReference>
<reference evidence="3 4" key="1">
    <citation type="journal article" date="2013" name="Nat. Genet.">
        <title>The high-quality draft genome of peach (Prunus persica) identifies unique patterns of genetic diversity, domestication and genome evolution.</title>
        <authorList>
            <consortium name="International Peach Genome Initiative"/>
            <person name="Verde I."/>
            <person name="Abbott A.G."/>
            <person name="Scalabrin S."/>
            <person name="Jung S."/>
            <person name="Shu S."/>
            <person name="Marroni F."/>
            <person name="Zhebentyayeva T."/>
            <person name="Dettori M.T."/>
            <person name="Grimwood J."/>
            <person name="Cattonaro F."/>
            <person name="Zuccolo A."/>
            <person name="Rossini L."/>
            <person name="Jenkins J."/>
            <person name="Vendramin E."/>
            <person name="Meisel L.A."/>
            <person name="Decroocq V."/>
            <person name="Sosinski B."/>
            <person name="Prochnik S."/>
            <person name="Mitros T."/>
            <person name="Policriti A."/>
            <person name="Cipriani G."/>
            <person name="Dondini L."/>
            <person name="Ficklin S."/>
            <person name="Goodstein D.M."/>
            <person name="Xuan P."/>
            <person name="Del Fabbro C."/>
            <person name="Aramini V."/>
            <person name="Copetti D."/>
            <person name="Gonzalez S."/>
            <person name="Horner D.S."/>
            <person name="Falchi R."/>
            <person name="Lucas S."/>
            <person name="Mica E."/>
            <person name="Maldonado J."/>
            <person name="Lazzari B."/>
            <person name="Bielenberg D."/>
            <person name="Pirona R."/>
            <person name="Miculan M."/>
            <person name="Barakat A."/>
            <person name="Testolin R."/>
            <person name="Stella A."/>
            <person name="Tartarini S."/>
            <person name="Tonutti P."/>
            <person name="Arus P."/>
            <person name="Orellana A."/>
            <person name="Wells C."/>
            <person name="Main D."/>
            <person name="Vizzotto G."/>
            <person name="Silva H."/>
            <person name="Salamini F."/>
            <person name="Schmutz J."/>
            <person name="Morgante M."/>
            <person name="Rokhsar D.S."/>
        </authorList>
    </citation>
    <scope>NUCLEOTIDE SEQUENCE [LARGE SCALE GENOMIC DNA]</scope>
    <source>
        <strain evidence="4">cv. Nemared</strain>
    </source>
</reference>
<evidence type="ECO:0000259" key="2">
    <source>
        <dbReference type="Pfam" id="PF12776"/>
    </source>
</evidence>
<dbReference type="PANTHER" id="PTHR31704:SF37">
    <property type="entry name" value="HEAT SHOCK PROTEIN"/>
    <property type="match status" value="1"/>
</dbReference>
<feature type="region of interest" description="Disordered" evidence="1">
    <location>
        <begin position="186"/>
        <end position="210"/>
    </location>
</feature>
<dbReference type="AlphaFoldDB" id="A0A251P5T6"/>
<evidence type="ECO:0000313" key="4">
    <source>
        <dbReference type="Proteomes" id="UP000006882"/>
    </source>
</evidence>
<evidence type="ECO:0000256" key="1">
    <source>
        <dbReference type="SAM" id="MobiDB-lite"/>
    </source>
</evidence>
<name>A0A251P5T6_PRUPE</name>
<dbReference type="PANTHER" id="PTHR31704">
    <property type="entry name" value="MYB/SANT-LIKE DNA-BINDING DOMAIN PROTEIN-RELATED"/>
    <property type="match status" value="1"/>
</dbReference>
<dbReference type="Gramene" id="ONI05717">
    <property type="protein sequence ID" value="ONI05717"/>
    <property type="gene ID" value="PRUPE_5G020800"/>
</dbReference>
<dbReference type="Proteomes" id="UP000006882">
    <property type="component" value="Chromosome G5"/>
</dbReference>
<protein>
    <recommendedName>
        <fullName evidence="2">Myb/SANT-like domain-containing protein</fullName>
    </recommendedName>
</protein>
<sequence>MGKNVGSSSKAPATWNNHNISIFCDLCIKEVDAGRRPGTHFKKEGWENLRVNFSKETGNNYDKGQLKNKWDALKIEWKLWKELVGKETGLGWNSSKGTVDASDEWWNNKIQINAEYAKLRKKGINPEMEEKLDRMFMNTTATGEHAWAPSCGILPSETEEASMGDVIPLEGSDDSDETIQAIKNATKKGKRRAPEQLNKKQQDKKGRKVGGAEKLAGQIDRLVGVVESRSTATSLMMKMQLGSSIPEVMEVVSSLPGCEPTSTLWMFATRLFLNQEKREMFSTMKTPNVKLAWLTYEFNNQ</sequence>
<proteinExistence type="predicted"/>
<dbReference type="Gramene" id="ONI05716">
    <property type="protein sequence ID" value="ONI05716"/>
    <property type="gene ID" value="PRUPE_5G020800"/>
</dbReference>